<dbReference type="GO" id="GO:0008270">
    <property type="term" value="F:zinc ion binding"/>
    <property type="evidence" value="ECO:0007669"/>
    <property type="project" value="InterPro"/>
</dbReference>
<dbReference type="EMBL" id="ML978077">
    <property type="protein sequence ID" value="KAF2010191.1"/>
    <property type="molecule type" value="Genomic_DNA"/>
</dbReference>
<dbReference type="GeneID" id="54291622"/>
<dbReference type="CDD" id="cd00067">
    <property type="entry name" value="GAL4"/>
    <property type="match status" value="1"/>
</dbReference>
<keyword evidence="1" id="KW-0539">Nucleus</keyword>
<dbReference type="InterPro" id="IPR036864">
    <property type="entry name" value="Zn2-C6_fun-type_DNA-bd_sf"/>
</dbReference>
<sequence length="476" mass="52661">MTGVIKSNRCGTCRKRKVKCDEVKPVCGPCQKGQRCCEAPISKVKFVKPKGLSPRTVTQCMPRESTTREISPVLSPQPMQTPAEGLTAVLVETFNGSSIGLRLSTMANFIQEIPRRLGHSAVLDATIACLVHRRLFLLNDGYDAINKQQQLYLKAVNSLSLVINDPMEGYSDNTLCAVALLGEIELLGGGLTHLQGGSGYIMHAGGAARLIQYRGADRHREGFGKLLLAYRRGAIVADAIVRGDDCFLQHQPWTDLSFDDLPSTTFGHVSEDMVAVLLALPTLLKELRQFRTLEAAIDCQTVLSRAQTLRRTLQQIGSLIDEAVNTAKDIFEVSGTLGDTQVPVVYEYKEKSLAYACALYWGLSIVLETIINRLLPTNYPQAVGEAIVHRCDRARQQICMSFEYSLRFWPLGSMYMAGPLIMSFYGATDEQKEWITTALGKLSSHIPGSEVFWSRQALEVLSRLYVGEWSDVMSSK</sequence>
<dbReference type="Gene3D" id="4.10.240.10">
    <property type="entry name" value="Zn(2)-C6 fungal-type DNA-binding domain"/>
    <property type="match status" value="1"/>
</dbReference>
<organism evidence="3 4">
    <name type="scientific">Aaosphaeria arxii CBS 175.79</name>
    <dbReference type="NCBI Taxonomy" id="1450172"/>
    <lineage>
        <taxon>Eukaryota</taxon>
        <taxon>Fungi</taxon>
        <taxon>Dikarya</taxon>
        <taxon>Ascomycota</taxon>
        <taxon>Pezizomycotina</taxon>
        <taxon>Dothideomycetes</taxon>
        <taxon>Pleosporomycetidae</taxon>
        <taxon>Pleosporales</taxon>
        <taxon>Pleosporales incertae sedis</taxon>
        <taxon>Aaosphaeria</taxon>
    </lineage>
</organism>
<dbReference type="SUPFAM" id="SSF57701">
    <property type="entry name" value="Zn2/Cys6 DNA-binding domain"/>
    <property type="match status" value="1"/>
</dbReference>
<dbReference type="OrthoDB" id="4314040at2759"/>
<dbReference type="InterPro" id="IPR001138">
    <property type="entry name" value="Zn2Cys6_DnaBD"/>
</dbReference>
<evidence type="ECO:0000256" key="1">
    <source>
        <dbReference type="ARBA" id="ARBA00023242"/>
    </source>
</evidence>
<dbReference type="PANTHER" id="PTHR38111:SF6">
    <property type="entry name" value="FINGER DOMAIN PROTEIN, PUTATIVE (AFU_ORTHOLOGUE AFUA_8G01940)-RELATED"/>
    <property type="match status" value="1"/>
</dbReference>
<dbReference type="InterPro" id="IPR053178">
    <property type="entry name" value="Osmoadaptation_assoc"/>
</dbReference>
<dbReference type="PROSITE" id="PS50048">
    <property type="entry name" value="ZN2_CY6_FUNGAL_2"/>
    <property type="match status" value="1"/>
</dbReference>
<reference evidence="3" key="1">
    <citation type="journal article" date="2020" name="Stud. Mycol.">
        <title>101 Dothideomycetes genomes: a test case for predicting lifestyles and emergence of pathogens.</title>
        <authorList>
            <person name="Haridas S."/>
            <person name="Albert R."/>
            <person name="Binder M."/>
            <person name="Bloem J."/>
            <person name="Labutti K."/>
            <person name="Salamov A."/>
            <person name="Andreopoulos B."/>
            <person name="Baker S."/>
            <person name="Barry K."/>
            <person name="Bills G."/>
            <person name="Bluhm B."/>
            <person name="Cannon C."/>
            <person name="Castanera R."/>
            <person name="Culley D."/>
            <person name="Daum C."/>
            <person name="Ezra D."/>
            <person name="Gonzalez J."/>
            <person name="Henrissat B."/>
            <person name="Kuo A."/>
            <person name="Liang C."/>
            <person name="Lipzen A."/>
            <person name="Lutzoni F."/>
            <person name="Magnuson J."/>
            <person name="Mondo S."/>
            <person name="Nolan M."/>
            <person name="Ohm R."/>
            <person name="Pangilinan J."/>
            <person name="Park H.-J."/>
            <person name="Ramirez L."/>
            <person name="Alfaro M."/>
            <person name="Sun H."/>
            <person name="Tritt A."/>
            <person name="Yoshinaga Y."/>
            <person name="Zwiers L.-H."/>
            <person name="Turgeon B."/>
            <person name="Goodwin S."/>
            <person name="Spatafora J."/>
            <person name="Crous P."/>
            <person name="Grigoriev I."/>
        </authorList>
    </citation>
    <scope>NUCLEOTIDE SEQUENCE</scope>
    <source>
        <strain evidence="3">CBS 175.79</strain>
    </source>
</reference>
<dbReference type="GO" id="GO:0000981">
    <property type="term" value="F:DNA-binding transcription factor activity, RNA polymerase II-specific"/>
    <property type="evidence" value="ECO:0007669"/>
    <property type="project" value="InterPro"/>
</dbReference>
<dbReference type="Proteomes" id="UP000799778">
    <property type="component" value="Unassembled WGS sequence"/>
</dbReference>
<evidence type="ECO:0000259" key="2">
    <source>
        <dbReference type="PROSITE" id="PS50048"/>
    </source>
</evidence>
<dbReference type="RefSeq" id="XP_033378530.1">
    <property type="nucleotide sequence ID" value="XM_033534225.1"/>
</dbReference>
<feature type="domain" description="Zn(2)-C6 fungal-type" evidence="2">
    <location>
        <begin position="9"/>
        <end position="37"/>
    </location>
</feature>
<evidence type="ECO:0000313" key="4">
    <source>
        <dbReference type="Proteomes" id="UP000799778"/>
    </source>
</evidence>
<proteinExistence type="predicted"/>
<gene>
    <name evidence="3" type="ORF">BU24DRAFT_496956</name>
</gene>
<protein>
    <recommendedName>
        <fullName evidence="2">Zn(2)-C6 fungal-type domain-containing protein</fullName>
    </recommendedName>
</protein>
<evidence type="ECO:0000313" key="3">
    <source>
        <dbReference type="EMBL" id="KAF2010191.1"/>
    </source>
</evidence>
<accession>A0A6A5XB73</accession>
<dbReference type="PANTHER" id="PTHR38111">
    <property type="entry name" value="ZN(2)-C6 FUNGAL-TYPE DOMAIN-CONTAINING PROTEIN-RELATED"/>
    <property type="match status" value="1"/>
</dbReference>
<keyword evidence="4" id="KW-1185">Reference proteome</keyword>
<dbReference type="AlphaFoldDB" id="A0A6A5XB73"/>
<name>A0A6A5XB73_9PLEO</name>